<dbReference type="InterPro" id="IPR003607">
    <property type="entry name" value="HD/PDEase_dom"/>
</dbReference>
<dbReference type="GO" id="GO:0071111">
    <property type="term" value="F:cyclic-guanylate-specific phosphodiesterase activity"/>
    <property type="evidence" value="ECO:0007669"/>
    <property type="project" value="UniProtKB-EC"/>
</dbReference>
<feature type="domain" description="HD-GYP" evidence="1">
    <location>
        <begin position="9"/>
        <end position="204"/>
    </location>
</feature>
<dbReference type="PANTHER" id="PTHR43155:SF2">
    <property type="entry name" value="CYCLIC DI-GMP PHOSPHODIESTERASE PA4108"/>
    <property type="match status" value="1"/>
</dbReference>
<dbReference type="PANTHER" id="PTHR43155">
    <property type="entry name" value="CYCLIC DI-GMP PHOSPHODIESTERASE PA4108-RELATED"/>
    <property type="match status" value="1"/>
</dbReference>
<sequence length="358" mass="40247">MRALLQWDFTEPPDAKHLQLLVKVAEREPWALEHGLLAGKCAALAARALTLRDHDIHHLSVAGLLHDVGKLAVPAEFLQKPGPLTPEELAVIRRHPTQSARIARALRLPETTVTAIWHHHERVDGRGYPFAKRGDAIPVEGQIVALSELVSAFLTPRRYRSALSPAHACARLEAMAGQYLSAELVRAFLSRFPQLFGVHSPSTLASWTQPLPIEALVSGEEATVWQATTVFLTRLLWDAERLFGRGFCHTLTRQLSHWFALRDVPLQFQGLRLTSSRPWWQTLSDLVRLCRLLFGTLLATLSYLLGASFVTHWLEGLRQELPEPLNTVGTRYGLWIWQTPPDTWEAAVSDHDLIVSDR</sequence>
<dbReference type="Pfam" id="PF13487">
    <property type="entry name" value="HD_5"/>
    <property type="match status" value="1"/>
</dbReference>
<dbReference type="Gene3D" id="1.10.3210.10">
    <property type="entry name" value="Hypothetical protein af1432"/>
    <property type="match status" value="1"/>
</dbReference>
<dbReference type="EC" id="3.1.4.52" evidence="2"/>
<name>A0A2H5XC90_9BACT</name>
<organism evidence="2 3">
    <name type="scientific">Candidatus Fervidibacter japonicus</name>
    <dbReference type="NCBI Taxonomy" id="2035412"/>
    <lineage>
        <taxon>Bacteria</taxon>
        <taxon>Candidatus Fervidibacterota</taxon>
        <taxon>Candidatus Fervidibacter</taxon>
    </lineage>
</organism>
<accession>A0A2H5XC90</accession>
<dbReference type="EMBL" id="BEHT01000015">
    <property type="protein sequence ID" value="GBC98793.1"/>
    <property type="molecule type" value="Genomic_DNA"/>
</dbReference>
<proteinExistence type="predicted"/>
<dbReference type="NCBIfam" id="TIGR00277">
    <property type="entry name" value="HDIG"/>
    <property type="match status" value="1"/>
</dbReference>
<evidence type="ECO:0000313" key="3">
    <source>
        <dbReference type="Proteomes" id="UP000236173"/>
    </source>
</evidence>
<dbReference type="PROSITE" id="PS51832">
    <property type="entry name" value="HD_GYP"/>
    <property type="match status" value="1"/>
</dbReference>
<keyword evidence="2" id="KW-0378">Hydrolase</keyword>
<evidence type="ECO:0000259" key="1">
    <source>
        <dbReference type="PROSITE" id="PS51832"/>
    </source>
</evidence>
<dbReference type="InterPro" id="IPR037522">
    <property type="entry name" value="HD_GYP_dom"/>
</dbReference>
<dbReference type="AlphaFoldDB" id="A0A2H5XC90"/>
<dbReference type="SUPFAM" id="SSF109604">
    <property type="entry name" value="HD-domain/PDEase-like"/>
    <property type="match status" value="1"/>
</dbReference>
<protein>
    <submittedName>
        <fullName evidence="2">Cyclic di-GMP phosphodiesterase response regulator RpfG</fullName>
        <ecNumber evidence="2">3.1.4.52</ecNumber>
    </submittedName>
</protein>
<comment type="caution">
    <text evidence="2">The sequence shown here is derived from an EMBL/GenBank/DDBJ whole genome shotgun (WGS) entry which is preliminary data.</text>
</comment>
<reference evidence="3" key="1">
    <citation type="submission" date="2017-09" db="EMBL/GenBank/DDBJ databases">
        <title>Metaegenomics of thermophilic ammonia-oxidizing enrichment culture.</title>
        <authorList>
            <person name="Kato S."/>
            <person name="Suzuki K."/>
        </authorList>
    </citation>
    <scope>NUCLEOTIDE SEQUENCE [LARGE SCALE GENOMIC DNA]</scope>
</reference>
<dbReference type="CDD" id="cd00077">
    <property type="entry name" value="HDc"/>
    <property type="match status" value="1"/>
</dbReference>
<gene>
    <name evidence="2" type="primary">rpfG_1</name>
    <name evidence="2" type="ORF">HRbin17_01307</name>
</gene>
<dbReference type="InterPro" id="IPR006675">
    <property type="entry name" value="HDIG_dom"/>
</dbReference>
<evidence type="ECO:0000313" key="2">
    <source>
        <dbReference type="EMBL" id="GBC98793.1"/>
    </source>
</evidence>
<dbReference type="Proteomes" id="UP000236173">
    <property type="component" value="Unassembled WGS sequence"/>
</dbReference>